<comment type="caution">
    <text evidence="3">The sequence shown here is derived from an EMBL/GenBank/DDBJ whole genome shotgun (WGS) entry which is preliminary data.</text>
</comment>
<evidence type="ECO:0000256" key="1">
    <source>
        <dbReference type="SAM" id="MobiDB-lite"/>
    </source>
</evidence>
<reference evidence="3 4" key="2">
    <citation type="journal article" date="2019" name="G3 (Bethesda)">
        <title>Hybrid Assembly of the Genome of the Entomopathogenic Nematode Steinernema carpocapsae Identifies the X-Chromosome.</title>
        <authorList>
            <person name="Serra L."/>
            <person name="Macchietto M."/>
            <person name="Macias-Munoz A."/>
            <person name="McGill C.J."/>
            <person name="Rodriguez I.M."/>
            <person name="Rodriguez B."/>
            <person name="Murad R."/>
            <person name="Mortazavi A."/>
        </authorList>
    </citation>
    <scope>NUCLEOTIDE SEQUENCE [LARGE SCALE GENOMIC DNA]</scope>
    <source>
        <strain evidence="3 4">ALL</strain>
    </source>
</reference>
<accession>A0A4V6A538</accession>
<name>A0A4V6A538_STECR</name>
<reference evidence="3 4" key="1">
    <citation type="journal article" date="2015" name="Genome Biol.">
        <title>Comparative genomics of Steinernema reveals deeply conserved gene regulatory networks.</title>
        <authorList>
            <person name="Dillman A.R."/>
            <person name="Macchietto M."/>
            <person name="Porter C.F."/>
            <person name="Rogers A."/>
            <person name="Williams B."/>
            <person name="Antoshechkin I."/>
            <person name="Lee M.M."/>
            <person name="Goodwin Z."/>
            <person name="Lu X."/>
            <person name="Lewis E.E."/>
            <person name="Goodrich-Blair H."/>
            <person name="Stock S.P."/>
            <person name="Adams B.J."/>
            <person name="Sternberg P.W."/>
            <person name="Mortazavi A."/>
        </authorList>
    </citation>
    <scope>NUCLEOTIDE SEQUENCE [LARGE SCALE GENOMIC DNA]</scope>
    <source>
        <strain evidence="3 4">ALL</strain>
    </source>
</reference>
<feature type="domain" description="MADF" evidence="2">
    <location>
        <begin position="1"/>
        <end position="87"/>
    </location>
</feature>
<dbReference type="OrthoDB" id="10011262at2759"/>
<organism evidence="3 4">
    <name type="scientific">Steinernema carpocapsae</name>
    <name type="common">Entomopathogenic nematode</name>
    <dbReference type="NCBI Taxonomy" id="34508"/>
    <lineage>
        <taxon>Eukaryota</taxon>
        <taxon>Metazoa</taxon>
        <taxon>Ecdysozoa</taxon>
        <taxon>Nematoda</taxon>
        <taxon>Chromadorea</taxon>
        <taxon>Rhabditida</taxon>
        <taxon>Tylenchina</taxon>
        <taxon>Panagrolaimomorpha</taxon>
        <taxon>Strongyloidoidea</taxon>
        <taxon>Steinernematidae</taxon>
        <taxon>Steinernema</taxon>
    </lineage>
</organism>
<evidence type="ECO:0000259" key="2">
    <source>
        <dbReference type="PROSITE" id="PS51029"/>
    </source>
</evidence>
<feature type="region of interest" description="Disordered" evidence="1">
    <location>
        <begin position="100"/>
        <end position="138"/>
    </location>
</feature>
<dbReference type="InterPro" id="IPR006578">
    <property type="entry name" value="MADF-dom"/>
</dbReference>
<gene>
    <name evidence="3" type="ORF">L596_013315</name>
</gene>
<evidence type="ECO:0000313" key="3">
    <source>
        <dbReference type="EMBL" id="TKR89175.1"/>
    </source>
</evidence>
<sequence length="138" mass="16485">MLWRSQDRKYMKRDSKEQAWTDVTENLNSRFGMASQREDIVAIYKNLKDYYARQKRKNAKMTGSEASRPKKPWKFEDSFVFMQQNKIAIDRPRLLMGSQESIETNDWESRPLLSMSSSSAEQWMTPTWPKRTRKTQGY</sequence>
<dbReference type="Pfam" id="PF10545">
    <property type="entry name" value="MADF_DNA_bdg"/>
    <property type="match status" value="1"/>
</dbReference>
<dbReference type="PROSITE" id="PS51029">
    <property type="entry name" value="MADF"/>
    <property type="match status" value="1"/>
</dbReference>
<keyword evidence="4" id="KW-1185">Reference proteome</keyword>
<evidence type="ECO:0000313" key="4">
    <source>
        <dbReference type="Proteomes" id="UP000298663"/>
    </source>
</evidence>
<proteinExistence type="predicted"/>
<dbReference type="AlphaFoldDB" id="A0A4V6A538"/>
<dbReference type="Proteomes" id="UP000298663">
    <property type="component" value="Unassembled WGS sequence"/>
</dbReference>
<dbReference type="EMBL" id="AZBU02000003">
    <property type="protein sequence ID" value="TKR89175.1"/>
    <property type="molecule type" value="Genomic_DNA"/>
</dbReference>
<protein>
    <recommendedName>
        <fullName evidence="2">MADF domain-containing protein</fullName>
    </recommendedName>
</protein>